<dbReference type="AlphaFoldDB" id="A0A167G5X4"/>
<dbReference type="Proteomes" id="UP000077134">
    <property type="component" value="Unassembled WGS sequence"/>
</dbReference>
<evidence type="ECO:0000313" key="6">
    <source>
        <dbReference type="Proteomes" id="UP000077134"/>
    </source>
</evidence>
<keyword evidence="2" id="KW-0479">Metal-binding</keyword>
<dbReference type="NCBIfam" id="TIGR01549">
    <property type="entry name" value="HAD-SF-IA-v1"/>
    <property type="match status" value="1"/>
</dbReference>
<proteinExistence type="predicted"/>
<dbReference type="KEGG" id="pcx:LPB68_17605"/>
<dbReference type="SFLD" id="SFLDG01129">
    <property type="entry name" value="C1.5:_HAD__Beta-PGM__Phosphata"/>
    <property type="match status" value="1"/>
</dbReference>
<reference evidence="5 6" key="1">
    <citation type="submission" date="2016-02" db="EMBL/GenBank/DDBJ databases">
        <title>Paenibacillus sp. LPB0068, isolated from Crassostrea gigas.</title>
        <authorList>
            <person name="Shin S.-K."/>
            <person name="Yi H."/>
        </authorList>
    </citation>
    <scope>NUCLEOTIDE SEQUENCE [LARGE SCALE GENOMIC DNA]</scope>
    <source>
        <strain evidence="5 6">LPB0068</strain>
    </source>
</reference>
<dbReference type="InterPro" id="IPR051400">
    <property type="entry name" value="HAD-like_hydrolase"/>
</dbReference>
<dbReference type="GO" id="GO:0044281">
    <property type="term" value="P:small molecule metabolic process"/>
    <property type="evidence" value="ECO:0007669"/>
    <property type="project" value="UniProtKB-ARBA"/>
</dbReference>
<dbReference type="GO" id="GO:0016791">
    <property type="term" value="F:phosphatase activity"/>
    <property type="evidence" value="ECO:0007669"/>
    <property type="project" value="TreeGrafter"/>
</dbReference>
<keyword evidence="4" id="KW-0460">Magnesium</keyword>
<comment type="caution">
    <text evidence="5">The sequence shown here is derived from an EMBL/GenBank/DDBJ whole genome shotgun (WGS) entry which is preliminary data.</text>
</comment>
<sequence>MLGQVNSTIGVFFDVDDTLYDHLDPLRFALQHVLLLAEEFPYESAYHRVRYYSDLLTEQNRNVNAVDGVAILEEMRSKRYILALEEFGISLTKEQAVEVQSQYLARQFKIKPYDGAIVLLKQLQVQGVTVGLITNGPLEHQMRKIKSLCLDDVILDNHIFVSGGVGLDKPDPRLFAYVNEMTETTAEHSYYIGDTWRNDVVGAMNAGWNMLWFNPRNAQPESNHTPHYIVKNYEEISRILLK</sequence>
<keyword evidence="6" id="KW-1185">Reference proteome</keyword>
<dbReference type="Gene3D" id="1.20.120.710">
    <property type="entry name" value="Haloacid dehalogenase hydrolase-like domain"/>
    <property type="match status" value="1"/>
</dbReference>
<accession>A0A167G5X4</accession>
<evidence type="ECO:0000313" key="5">
    <source>
        <dbReference type="EMBL" id="OAB77241.1"/>
    </source>
</evidence>
<gene>
    <name evidence="5" type="ORF">PNBC_07130</name>
</gene>
<evidence type="ECO:0000256" key="2">
    <source>
        <dbReference type="ARBA" id="ARBA00022723"/>
    </source>
</evidence>
<evidence type="ECO:0000256" key="1">
    <source>
        <dbReference type="ARBA" id="ARBA00001946"/>
    </source>
</evidence>
<dbReference type="InterPro" id="IPR023214">
    <property type="entry name" value="HAD_sf"/>
</dbReference>
<dbReference type="InterPro" id="IPR006439">
    <property type="entry name" value="HAD-SF_hydro_IA"/>
</dbReference>
<dbReference type="STRING" id="1763538.LPB68_17605"/>
<dbReference type="SFLD" id="SFLDS00003">
    <property type="entry name" value="Haloacid_Dehalogenase"/>
    <property type="match status" value="1"/>
</dbReference>
<dbReference type="EMBL" id="LSFN01000005">
    <property type="protein sequence ID" value="OAB77241.1"/>
    <property type="molecule type" value="Genomic_DNA"/>
</dbReference>
<dbReference type="PANTHER" id="PTHR46470">
    <property type="entry name" value="N-ACYLNEURAMINATE-9-PHOSPHATASE"/>
    <property type="match status" value="1"/>
</dbReference>
<dbReference type="InterPro" id="IPR036412">
    <property type="entry name" value="HAD-like_sf"/>
</dbReference>
<dbReference type="Pfam" id="PF13419">
    <property type="entry name" value="HAD_2"/>
    <property type="match status" value="1"/>
</dbReference>
<protein>
    <submittedName>
        <fullName evidence="5">HAD family hydrolase</fullName>
    </submittedName>
</protein>
<dbReference type="PRINTS" id="PR00413">
    <property type="entry name" value="HADHALOGNASE"/>
</dbReference>
<dbReference type="GO" id="GO:0046872">
    <property type="term" value="F:metal ion binding"/>
    <property type="evidence" value="ECO:0007669"/>
    <property type="project" value="UniProtKB-KW"/>
</dbReference>
<dbReference type="PANTHER" id="PTHR46470:SF2">
    <property type="entry name" value="GLYCERALDEHYDE 3-PHOSPHATE PHOSPHATASE"/>
    <property type="match status" value="1"/>
</dbReference>
<evidence type="ECO:0000256" key="4">
    <source>
        <dbReference type="ARBA" id="ARBA00022842"/>
    </source>
</evidence>
<keyword evidence="3 5" id="KW-0378">Hydrolase</keyword>
<dbReference type="SUPFAM" id="SSF56784">
    <property type="entry name" value="HAD-like"/>
    <property type="match status" value="1"/>
</dbReference>
<dbReference type="Gene3D" id="3.40.50.1000">
    <property type="entry name" value="HAD superfamily/HAD-like"/>
    <property type="match status" value="1"/>
</dbReference>
<evidence type="ECO:0000256" key="3">
    <source>
        <dbReference type="ARBA" id="ARBA00022801"/>
    </source>
</evidence>
<comment type="cofactor">
    <cofactor evidence="1">
        <name>Mg(2+)</name>
        <dbReference type="ChEBI" id="CHEBI:18420"/>
    </cofactor>
</comment>
<organism evidence="5 6">
    <name type="scientific">Paenibacillus crassostreae</name>
    <dbReference type="NCBI Taxonomy" id="1763538"/>
    <lineage>
        <taxon>Bacteria</taxon>
        <taxon>Bacillati</taxon>
        <taxon>Bacillota</taxon>
        <taxon>Bacilli</taxon>
        <taxon>Bacillales</taxon>
        <taxon>Paenibacillaceae</taxon>
        <taxon>Paenibacillus</taxon>
    </lineage>
</organism>
<dbReference type="InterPro" id="IPR041492">
    <property type="entry name" value="HAD_2"/>
</dbReference>
<name>A0A167G5X4_9BACL</name>